<dbReference type="InterPro" id="IPR008537">
    <property type="entry name" value="DUF819"/>
</dbReference>
<sequence length="379" mass="39876">MHSALVVAAVLGLIILLAEKLALTRYGKPLGTALIAIILGALLANIGVIPSASNSIPLYGHIFHYIAPISIFFLTLGVNLKKIKSAGIPMLILFALGSVATVIGVFVAMFIISPESVLGEVAPAIAGMIAGTYTGGSVNFNAIALHYKVNESGVLFAGTVAADNVMTTLWILITLAIPKIMQPFWPSKKLTGSDKKSIAASHQTTHQETTNLSSLMVLIPTALVALLLSEYVSSLWPVIPSILVITTIGLALAQTKYFHELPGSHLLGLYLVYLFLAVIGAFCEFAAINNLEEIGFTLLLFVACVVLIHGLVVIFVGKLLVNDWQMIAIASQANIGGGTTAMALAETFGRKELIVPAILIGTIGNAAGTYLGFMVVGLL</sequence>
<dbReference type="PANTHER" id="PTHR34289:SF8">
    <property type="entry name" value="DUF819 DOMAIN-CONTAINING PROTEIN"/>
    <property type="match status" value="1"/>
</dbReference>
<feature type="transmembrane region" description="Helical" evidence="1">
    <location>
        <begin position="294"/>
        <end position="316"/>
    </location>
</feature>
<keyword evidence="1" id="KW-0812">Transmembrane</keyword>
<feature type="transmembrane region" description="Helical" evidence="1">
    <location>
        <begin position="86"/>
        <end position="112"/>
    </location>
</feature>
<name>A0A545TAA5_9GAMM</name>
<dbReference type="EMBL" id="VIKR01000003">
    <property type="protein sequence ID" value="TQV74149.1"/>
    <property type="molecule type" value="Genomic_DNA"/>
</dbReference>
<dbReference type="Pfam" id="PF05684">
    <property type="entry name" value="DUF819"/>
    <property type="match status" value="1"/>
</dbReference>
<feature type="transmembrane region" description="Helical" evidence="1">
    <location>
        <begin position="30"/>
        <end position="50"/>
    </location>
</feature>
<comment type="caution">
    <text evidence="2">The sequence shown here is derived from an EMBL/GenBank/DDBJ whole genome shotgun (WGS) entry which is preliminary data.</text>
</comment>
<protein>
    <submittedName>
        <fullName evidence="2">DUF819 family protein</fullName>
    </submittedName>
</protein>
<evidence type="ECO:0000313" key="3">
    <source>
        <dbReference type="Proteomes" id="UP000317839"/>
    </source>
</evidence>
<dbReference type="PANTHER" id="PTHR34289">
    <property type="entry name" value="PROTEIN, PUTATIVE (DUF819)-RELATED"/>
    <property type="match status" value="1"/>
</dbReference>
<feature type="transmembrane region" description="Helical" evidence="1">
    <location>
        <begin position="265"/>
        <end position="288"/>
    </location>
</feature>
<keyword evidence="1" id="KW-0472">Membrane</keyword>
<dbReference type="Proteomes" id="UP000317839">
    <property type="component" value="Unassembled WGS sequence"/>
</dbReference>
<proteinExistence type="predicted"/>
<feature type="transmembrane region" description="Helical" evidence="1">
    <location>
        <begin position="62"/>
        <end position="80"/>
    </location>
</feature>
<keyword evidence="1" id="KW-1133">Transmembrane helix</keyword>
<reference evidence="2 3" key="1">
    <citation type="submission" date="2019-06" db="EMBL/GenBank/DDBJ databases">
        <title>Draft genome of Aliikangiella marina GYP-15.</title>
        <authorList>
            <person name="Wang G."/>
        </authorList>
    </citation>
    <scope>NUCLEOTIDE SEQUENCE [LARGE SCALE GENOMIC DNA]</scope>
    <source>
        <strain evidence="2 3">GYP-15</strain>
    </source>
</reference>
<dbReference type="OrthoDB" id="653763at2"/>
<dbReference type="AlphaFoldDB" id="A0A545TAA5"/>
<feature type="transmembrane region" description="Helical" evidence="1">
    <location>
        <begin position="124"/>
        <end position="147"/>
    </location>
</feature>
<keyword evidence="3" id="KW-1185">Reference proteome</keyword>
<gene>
    <name evidence="2" type="ORF">FLL45_14550</name>
</gene>
<evidence type="ECO:0000256" key="1">
    <source>
        <dbReference type="SAM" id="Phobius"/>
    </source>
</evidence>
<organism evidence="2 3">
    <name type="scientific">Aliikangiella marina</name>
    <dbReference type="NCBI Taxonomy" id="1712262"/>
    <lineage>
        <taxon>Bacteria</taxon>
        <taxon>Pseudomonadati</taxon>
        <taxon>Pseudomonadota</taxon>
        <taxon>Gammaproteobacteria</taxon>
        <taxon>Oceanospirillales</taxon>
        <taxon>Pleioneaceae</taxon>
        <taxon>Aliikangiella</taxon>
    </lineage>
</organism>
<evidence type="ECO:0000313" key="2">
    <source>
        <dbReference type="EMBL" id="TQV74149.1"/>
    </source>
</evidence>
<feature type="transmembrane region" description="Helical" evidence="1">
    <location>
        <begin position="235"/>
        <end position="253"/>
    </location>
</feature>
<feature type="transmembrane region" description="Helical" evidence="1">
    <location>
        <begin position="353"/>
        <end position="376"/>
    </location>
</feature>
<accession>A0A545TAA5</accession>
<feature type="transmembrane region" description="Helical" evidence="1">
    <location>
        <begin position="153"/>
        <end position="177"/>
    </location>
</feature>